<feature type="region of interest" description="Disordered" evidence="1">
    <location>
        <begin position="19"/>
        <end position="41"/>
    </location>
</feature>
<evidence type="ECO:0000256" key="1">
    <source>
        <dbReference type="SAM" id="MobiDB-lite"/>
    </source>
</evidence>
<dbReference type="Proteomes" id="UP000326331">
    <property type="component" value="Chromosome"/>
</dbReference>
<organism evidence="3 4">
    <name type="scientific">Tepidiforma bonchosmolovskayae</name>
    <dbReference type="NCBI Taxonomy" id="2601677"/>
    <lineage>
        <taxon>Bacteria</taxon>
        <taxon>Bacillati</taxon>
        <taxon>Chloroflexota</taxon>
        <taxon>Tepidiformia</taxon>
        <taxon>Tepidiformales</taxon>
        <taxon>Tepidiformaceae</taxon>
        <taxon>Tepidiforma</taxon>
    </lineage>
</organism>
<feature type="signal peptide" evidence="2">
    <location>
        <begin position="1"/>
        <end position="15"/>
    </location>
</feature>
<proteinExistence type="predicted"/>
<reference evidence="3 4" key="1">
    <citation type="submission" date="2019-10" db="EMBL/GenBank/DDBJ databases">
        <title>Thermopilla bonchosmolovskayae gen. nov., sp. nov., a moderately thermophilic Chloroflexi bacterium from a Chukotka hot spring (Arctic, Russia), representing a novel classis Thermopillaia, which include previously uncultivated lineage OLB14.</title>
        <authorList>
            <person name="Kochetkova T.V."/>
            <person name="Zayulina K.S."/>
            <person name="Zhigarkov V.S."/>
            <person name="Minaev N.V."/>
            <person name="Novikov A."/>
            <person name="Toshchakov S.V."/>
            <person name="Elcheninov A.G."/>
            <person name="Kublanov I.V."/>
        </authorList>
    </citation>
    <scope>NUCLEOTIDE SEQUENCE [LARGE SCALE GENOMIC DNA]</scope>
    <source>
        <strain evidence="3 4">3753O</strain>
    </source>
</reference>
<evidence type="ECO:0000313" key="3">
    <source>
        <dbReference type="EMBL" id="QFG02210.1"/>
    </source>
</evidence>
<dbReference type="EMBL" id="CP042829">
    <property type="protein sequence ID" value="QFG02210.1"/>
    <property type="molecule type" value="Genomic_DNA"/>
</dbReference>
<name>A0ABX6BYZ6_9CHLR</name>
<protein>
    <recommendedName>
        <fullName evidence="5">DUF4367 domain-containing protein</fullName>
    </recommendedName>
</protein>
<evidence type="ECO:0000256" key="2">
    <source>
        <dbReference type="SAM" id="SignalP"/>
    </source>
</evidence>
<keyword evidence="2" id="KW-0732">Signal</keyword>
<feature type="chain" id="PRO_5046679944" description="DUF4367 domain-containing protein" evidence="2">
    <location>
        <begin position="16"/>
        <end position="220"/>
    </location>
</feature>
<gene>
    <name evidence="3" type="ORF">Tbon_02500</name>
</gene>
<evidence type="ECO:0000313" key="4">
    <source>
        <dbReference type="Proteomes" id="UP000326331"/>
    </source>
</evidence>
<evidence type="ECO:0008006" key="5">
    <source>
        <dbReference type="Google" id="ProtNLM"/>
    </source>
</evidence>
<keyword evidence="4" id="KW-1185">Reference proteome</keyword>
<dbReference type="RefSeq" id="WP_158066144.1">
    <property type="nucleotide sequence ID" value="NZ_CP042829.1"/>
</dbReference>
<sequence>MTLAIAFSVMLTALAAADGPRGWSDEVPGPERGPSGQTGQLTWLENPARPYAGGAEQVGPYRLLPPGTLYIERTYPGDTGARDFAETSSPDVLRRSALYFEPLPGFSVSSERGTVRDGQVIGIDSYWKNDAGDALIVSSAAVPDWMLPLDVYLYPTDSPLEVFTTTIAGRPAIVEQPSAGPAPNVGYVRVWLEGQEIVLRSPSMGQDRLIDLAAKLVGGE</sequence>
<accession>A0ABX6BYZ6</accession>